<evidence type="ECO:0000313" key="2">
    <source>
        <dbReference type="EnsemblProtists" id="EOD24298"/>
    </source>
</evidence>
<evidence type="ECO:0000313" key="3">
    <source>
        <dbReference type="Proteomes" id="UP000013827"/>
    </source>
</evidence>
<proteinExistence type="predicted"/>
<dbReference type="OMA" id="FISVEWH"/>
<name>A0A0D3JLB3_EMIH1</name>
<accession>A0A0D3JLB3</accession>
<dbReference type="InterPro" id="IPR006342">
    <property type="entry name" value="FkbM_mtfrase"/>
</dbReference>
<feature type="domain" description="Methyltransferase FkbM" evidence="1">
    <location>
        <begin position="22"/>
        <end position="163"/>
    </location>
</feature>
<dbReference type="HOGENOM" id="CLU_1231819_0_0_1"/>
<dbReference type="InterPro" id="IPR029063">
    <property type="entry name" value="SAM-dependent_MTases_sf"/>
</dbReference>
<dbReference type="EnsemblProtists" id="EOD24298">
    <property type="protein sequence ID" value="EOD24298"/>
    <property type="gene ID" value="EMIHUDRAFT_238753"/>
</dbReference>
<organism evidence="2 3">
    <name type="scientific">Emiliania huxleyi (strain CCMP1516)</name>
    <dbReference type="NCBI Taxonomy" id="280463"/>
    <lineage>
        <taxon>Eukaryota</taxon>
        <taxon>Haptista</taxon>
        <taxon>Haptophyta</taxon>
        <taxon>Prymnesiophyceae</taxon>
        <taxon>Isochrysidales</taxon>
        <taxon>Noelaerhabdaceae</taxon>
        <taxon>Emiliania</taxon>
    </lineage>
</organism>
<protein>
    <recommendedName>
        <fullName evidence="1">Methyltransferase FkbM domain-containing protein</fullName>
    </recommendedName>
</protein>
<dbReference type="Pfam" id="PF05050">
    <property type="entry name" value="Methyltransf_21"/>
    <property type="match status" value="1"/>
</dbReference>
<dbReference type="RefSeq" id="XP_005776727.1">
    <property type="nucleotide sequence ID" value="XM_005776670.1"/>
</dbReference>
<reference evidence="2" key="2">
    <citation type="submission" date="2024-10" db="UniProtKB">
        <authorList>
            <consortium name="EnsemblProtists"/>
        </authorList>
    </citation>
    <scope>IDENTIFICATION</scope>
</reference>
<sequence length="225" mass="25537">MRYPRSVFRRTFDATFGQQDRRRVCSFGFEPNPAHADRHHRLQAYYAEHGFQYVYVPAAVGDRADNLTFYLNPTVAGGSSHSDWSFGMKSRELNASKQRSHVVPVIDFAAFLKALQAQGRPPDGRVVVKMDIEGAEFTVMMQLLLHGVLCNLVDFISVEWHHRFLPLPAAVNRSLRINGSEGKLESWMLQEAVHDSVGCRLKDLSTVDDESYINDGAPLQWTTWP</sequence>
<dbReference type="PaxDb" id="2903-EOD24298"/>
<dbReference type="KEGG" id="ehx:EMIHUDRAFT_238753"/>
<dbReference type="GeneID" id="17269842"/>
<dbReference type="SUPFAM" id="SSF53335">
    <property type="entry name" value="S-adenosyl-L-methionine-dependent methyltransferases"/>
    <property type="match status" value="1"/>
</dbReference>
<dbReference type="AlphaFoldDB" id="A0A0D3JLB3"/>
<dbReference type="Gene3D" id="3.40.50.150">
    <property type="entry name" value="Vaccinia Virus protein VP39"/>
    <property type="match status" value="1"/>
</dbReference>
<evidence type="ECO:0000259" key="1">
    <source>
        <dbReference type="Pfam" id="PF05050"/>
    </source>
</evidence>
<reference evidence="3" key="1">
    <citation type="journal article" date="2013" name="Nature">
        <title>Pan genome of the phytoplankton Emiliania underpins its global distribution.</title>
        <authorList>
            <person name="Read B.A."/>
            <person name="Kegel J."/>
            <person name="Klute M.J."/>
            <person name="Kuo A."/>
            <person name="Lefebvre S.C."/>
            <person name="Maumus F."/>
            <person name="Mayer C."/>
            <person name="Miller J."/>
            <person name="Monier A."/>
            <person name="Salamov A."/>
            <person name="Young J."/>
            <person name="Aguilar M."/>
            <person name="Claverie J.M."/>
            <person name="Frickenhaus S."/>
            <person name="Gonzalez K."/>
            <person name="Herman E.K."/>
            <person name="Lin Y.C."/>
            <person name="Napier J."/>
            <person name="Ogata H."/>
            <person name="Sarno A.F."/>
            <person name="Shmutz J."/>
            <person name="Schroeder D."/>
            <person name="de Vargas C."/>
            <person name="Verret F."/>
            <person name="von Dassow P."/>
            <person name="Valentin K."/>
            <person name="Van de Peer Y."/>
            <person name="Wheeler G."/>
            <person name="Dacks J.B."/>
            <person name="Delwiche C.F."/>
            <person name="Dyhrman S.T."/>
            <person name="Glockner G."/>
            <person name="John U."/>
            <person name="Richards T."/>
            <person name="Worden A.Z."/>
            <person name="Zhang X."/>
            <person name="Grigoriev I.V."/>
            <person name="Allen A.E."/>
            <person name="Bidle K."/>
            <person name="Borodovsky M."/>
            <person name="Bowler C."/>
            <person name="Brownlee C."/>
            <person name="Cock J.M."/>
            <person name="Elias M."/>
            <person name="Gladyshev V.N."/>
            <person name="Groth M."/>
            <person name="Guda C."/>
            <person name="Hadaegh A."/>
            <person name="Iglesias-Rodriguez M.D."/>
            <person name="Jenkins J."/>
            <person name="Jones B.M."/>
            <person name="Lawson T."/>
            <person name="Leese F."/>
            <person name="Lindquist E."/>
            <person name="Lobanov A."/>
            <person name="Lomsadze A."/>
            <person name="Malik S.B."/>
            <person name="Marsh M.E."/>
            <person name="Mackinder L."/>
            <person name="Mock T."/>
            <person name="Mueller-Roeber B."/>
            <person name="Pagarete A."/>
            <person name="Parker M."/>
            <person name="Probert I."/>
            <person name="Quesneville H."/>
            <person name="Raines C."/>
            <person name="Rensing S.A."/>
            <person name="Riano-Pachon D.M."/>
            <person name="Richier S."/>
            <person name="Rokitta S."/>
            <person name="Shiraiwa Y."/>
            <person name="Soanes D.M."/>
            <person name="van der Giezen M."/>
            <person name="Wahlund T.M."/>
            <person name="Williams B."/>
            <person name="Wilson W."/>
            <person name="Wolfe G."/>
            <person name="Wurch L.L."/>
        </authorList>
    </citation>
    <scope>NUCLEOTIDE SEQUENCE</scope>
</reference>
<keyword evidence="3" id="KW-1185">Reference proteome</keyword>
<dbReference type="Proteomes" id="UP000013827">
    <property type="component" value="Unassembled WGS sequence"/>
</dbReference>